<gene>
    <name evidence="1" type="ORF">J3R30DRAFT_1326379</name>
</gene>
<sequence length="125" mass="14010">MGQLNLHEGRALLADGSAITLENFPEICNSWSSMYRGDYNGRPVCVKIWRGEGLLLPSRKRTVFLRKLLQEVLAWQAMSHPNIGTVHGVLFTLYKLPSVVTPYYPNGDINAYVSNNSCTDLRALV</sequence>
<dbReference type="SUPFAM" id="SSF56112">
    <property type="entry name" value="Protein kinase-like (PK-like)"/>
    <property type="match status" value="1"/>
</dbReference>
<proteinExistence type="predicted"/>
<comment type="caution">
    <text evidence="1">The sequence shown here is derived from an EMBL/GenBank/DDBJ whole genome shotgun (WGS) entry which is preliminary data.</text>
</comment>
<evidence type="ECO:0000313" key="1">
    <source>
        <dbReference type="EMBL" id="KAJ4485215.1"/>
    </source>
</evidence>
<protein>
    <recommendedName>
        <fullName evidence="3">Protein kinase domain-containing protein</fullName>
    </recommendedName>
</protein>
<dbReference type="EMBL" id="JAOTPV010000003">
    <property type="protein sequence ID" value="KAJ4485215.1"/>
    <property type="molecule type" value="Genomic_DNA"/>
</dbReference>
<reference evidence="1" key="1">
    <citation type="submission" date="2022-08" db="EMBL/GenBank/DDBJ databases">
        <title>A Global Phylogenomic Analysis of the Shiitake Genus Lentinula.</title>
        <authorList>
            <consortium name="DOE Joint Genome Institute"/>
            <person name="Sierra-Patev S."/>
            <person name="Min B."/>
            <person name="Naranjo-Ortiz M."/>
            <person name="Looney B."/>
            <person name="Konkel Z."/>
            <person name="Slot J.C."/>
            <person name="Sakamoto Y."/>
            <person name="Steenwyk J.L."/>
            <person name="Rokas A."/>
            <person name="Carro J."/>
            <person name="Camarero S."/>
            <person name="Ferreira P."/>
            <person name="Molpeceres G."/>
            <person name="Ruiz-Duenas F.J."/>
            <person name="Serrano A."/>
            <person name="Henrissat B."/>
            <person name="Drula E."/>
            <person name="Hughes K.W."/>
            <person name="Mata J.L."/>
            <person name="Ishikawa N.K."/>
            <person name="Vargas-Isla R."/>
            <person name="Ushijima S."/>
            <person name="Smith C.A."/>
            <person name="Ahrendt S."/>
            <person name="Andreopoulos W."/>
            <person name="He G."/>
            <person name="Labutti K."/>
            <person name="Lipzen A."/>
            <person name="Ng V."/>
            <person name="Riley R."/>
            <person name="Sandor L."/>
            <person name="Barry K."/>
            <person name="Martinez A.T."/>
            <person name="Xiao Y."/>
            <person name="Gibbons J.G."/>
            <person name="Terashima K."/>
            <person name="Grigoriev I.V."/>
            <person name="Hibbett D.S."/>
        </authorList>
    </citation>
    <scope>NUCLEOTIDE SEQUENCE</scope>
    <source>
        <strain evidence="1">JLM2183</strain>
    </source>
</reference>
<dbReference type="Proteomes" id="UP001150266">
    <property type="component" value="Unassembled WGS sequence"/>
</dbReference>
<dbReference type="AlphaFoldDB" id="A0A9W9APF9"/>
<name>A0A9W9APF9_9AGAR</name>
<dbReference type="OrthoDB" id="5966500at2759"/>
<evidence type="ECO:0008006" key="3">
    <source>
        <dbReference type="Google" id="ProtNLM"/>
    </source>
</evidence>
<accession>A0A9W9APF9</accession>
<dbReference type="Gene3D" id="1.10.510.10">
    <property type="entry name" value="Transferase(Phosphotransferase) domain 1"/>
    <property type="match status" value="1"/>
</dbReference>
<dbReference type="InterPro" id="IPR011009">
    <property type="entry name" value="Kinase-like_dom_sf"/>
</dbReference>
<evidence type="ECO:0000313" key="2">
    <source>
        <dbReference type="Proteomes" id="UP001150266"/>
    </source>
</evidence>
<keyword evidence="2" id="KW-1185">Reference proteome</keyword>
<organism evidence="1 2">
    <name type="scientific">Lentinula aciculospora</name>
    <dbReference type="NCBI Taxonomy" id="153920"/>
    <lineage>
        <taxon>Eukaryota</taxon>
        <taxon>Fungi</taxon>
        <taxon>Dikarya</taxon>
        <taxon>Basidiomycota</taxon>
        <taxon>Agaricomycotina</taxon>
        <taxon>Agaricomycetes</taxon>
        <taxon>Agaricomycetidae</taxon>
        <taxon>Agaricales</taxon>
        <taxon>Marasmiineae</taxon>
        <taxon>Omphalotaceae</taxon>
        <taxon>Lentinula</taxon>
    </lineage>
</organism>